<feature type="signal peptide" evidence="1">
    <location>
        <begin position="1"/>
        <end position="22"/>
    </location>
</feature>
<dbReference type="Proteomes" id="UP000600865">
    <property type="component" value="Unassembled WGS sequence"/>
</dbReference>
<evidence type="ECO:0000313" key="4">
    <source>
        <dbReference type="Proteomes" id="UP000600865"/>
    </source>
</evidence>
<comment type="caution">
    <text evidence="3">The sequence shown here is derived from an EMBL/GenBank/DDBJ whole genome shotgun (WGS) entry which is preliminary data.</text>
</comment>
<dbReference type="EMBL" id="BMYV01000001">
    <property type="protein sequence ID" value="GGX61177.1"/>
    <property type="molecule type" value="Genomic_DNA"/>
</dbReference>
<sequence length="164" mass="17950">MRQFTKFTLVSLCVLAMNACGAGEDTNSITENTAGQSVILSQSEVTGNVGDWGTFFPYFTEDTHVLKPVLVGVAKIDAGQEVHPAHRHADEEYLMVTKGRGTWYLNGVETEAKEGDILFARAWDYHGVRAAADSPLEFVVFKYSGKSIQAPSDPDPTLPEELKP</sequence>
<accession>A0A918NEG0</accession>
<dbReference type="AlphaFoldDB" id="A0A918NEG0"/>
<dbReference type="SUPFAM" id="SSF51182">
    <property type="entry name" value="RmlC-like cupins"/>
    <property type="match status" value="1"/>
</dbReference>
<protein>
    <recommendedName>
        <fullName evidence="2">Cupin type-2 domain-containing protein</fullName>
    </recommendedName>
</protein>
<reference evidence="3 4" key="1">
    <citation type="journal article" date="2014" name="Int. J. Syst. Evol. Microbiol.">
        <title>Complete genome sequence of Corynebacterium casei LMG S-19264T (=DSM 44701T), isolated from a smear-ripened cheese.</title>
        <authorList>
            <consortium name="US DOE Joint Genome Institute (JGI-PGF)"/>
            <person name="Walter F."/>
            <person name="Albersmeier A."/>
            <person name="Kalinowski J."/>
            <person name="Ruckert C."/>
        </authorList>
    </citation>
    <scope>NUCLEOTIDE SEQUENCE [LARGE SCALE GENOMIC DNA]</scope>
    <source>
        <strain evidence="3 4">KCTC 23968</strain>
    </source>
</reference>
<dbReference type="RefSeq" id="WP_189581820.1">
    <property type="nucleotide sequence ID" value="NZ_BMYV01000001.1"/>
</dbReference>
<dbReference type="Gene3D" id="2.60.120.10">
    <property type="entry name" value="Jelly Rolls"/>
    <property type="match status" value="1"/>
</dbReference>
<dbReference type="InterPro" id="IPR013096">
    <property type="entry name" value="Cupin_2"/>
</dbReference>
<dbReference type="CDD" id="cd02208">
    <property type="entry name" value="cupin_RmlC-like"/>
    <property type="match status" value="1"/>
</dbReference>
<proteinExistence type="predicted"/>
<dbReference type="InterPro" id="IPR014710">
    <property type="entry name" value="RmlC-like_jellyroll"/>
</dbReference>
<name>A0A918NEG0_9PROT</name>
<keyword evidence="4" id="KW-1185">Reference proteome</keyword>
<feature type="chain" id="PRO_5036965224" description="Cupin type-2 domain-containing protein" evidence="1">
    <location>
        <begin position="23"/>
        <end position="164"/>
    </location>
</feature>
<keyword evidence="1" id="KW-0732">Signal</keyword>
<evidence type="ECO:0000256" key="1">
    <source>
        <dbReference type="SAM" id="SignalP"/>
    </source>
</evidence>
<evidence type="ECO:0000259" key="2">
    <source>
        <dbReference type="Pfam" id="PF07883"/>
    </source>
</evidence>
<feature type="domain" description="Cupin type-2" evidence="2">
    <location>
        <begin position="74"/>
        <end position="140"/>
    </location>
</feature>
<evidence type="ECO:0000313" key="3">
    <source>
        <dbReference type="EMBL" id="GGX61177.1"/>
    </source>
</evidence>
<dbReference type="InterPro" id="IPR011051">
    <property type="entry name" value="RmlC_Cupin_sf"/>
</dbReference>
<organism evidence="3 4">
    <name type="scientific">Litorimonas cladophorae</name>
    <dbReference type="NCBI Taxonomy" id="1220491"/>
    <lineage>
        <taxon>Bacteria</taxon>
        <taxon>Pseudomonadati</taxon>
        <taxon>Pseudomonadota</taxon>
        <taxon>Alphaproteobacteria</taxon>
        <taxon>Maricaulales</taxon>
        <taxon>Robiginitomaculaceae</taxon>
    </lineage>
</organism>
<dbReference type="Pfam" id="PF07883">
    <property type="entry name" value="Cupin_2"/>
    <property type="match status" value="1"/>
</dbReference>
<gene>
    <name evidence="3" type="ORF">GCM10011309_08820</name>
</gene>